<feature type="transmembrane region" description="Helical" evidence="1">
    <location>
        <begin position="58"/>
        <end position="79"/>
    </location>
</feature>
<evidence type="ECO:0000313" key="3">
    <source>
        <dbReference type="EMBL" id="MCM5681796.1"/>
    </source>
</evidence>
<reference evidence="3" key="1">
    <citation type="submission" date="2022-05" db="EMBL/GenBank/DDBJ databases">
        <title>Schlegelella sp. nov., isolated from mangrove soil.</title>
        <authorList>
            <person name="Liu Y."/>
            <person name="Ge X."/>
            <person name="Liu W."/>
        </authorList>
    </citation>
    <scope>NUCLEOTIDE SEQUENCE</scope>
    <source>
        <strain evidence="3">S2-27</strain>
    </source>
</reference>
<dbReference type="InterPro" id="IPR020422">
    <property type="entry name" value="TYR_PHOSPHATASE_DUAL_dom"/>
</dbReference>
<keyword evidence="4" id="KW-1185">Reference proteome</keyword>
<dbReference type="RefSeq" id="WP_251780277.1">
    <property type="nucleotide sequence ID" value="NZ_JAMKFE010000014.1"/>
</dbReference>
<dbReference type="EMBL" id="JAMKFE010000014">
    <property type="protein sequence ID" value="MCM5681796.1"/>
    <property type="molecule type" value="Genomic_DNA"/>
</dbReference>
<comment type="caution">
    <text evidence="3">The sequence shown here is derived from an EMBL/GenBank/DDBJ whole genome shotgun (WGS) entry which is preliminary data.</text>
</comment>
<name>A0ABT0YUN3_9BURK</name>
<evidence type="ECO:0000313" key="4">
    <source>
        <dbReference type="Proteomes" id="UP001165541"/>
    </source>
</evidence>
<dbReference type="SUPFAM" id="SSF52799">
    <property type="entry name" value="(Phosphotyrosine protein) phosphatases II"/>
    <property type="match status" value="1"/>
</dbReference>
<feature type="domain" description="Tyrosine-protein phosphatase" evidence="2">
    <location>
        <begin position="327"/>
        <end position="461"/>
    </location>
</feature>
<evidence type="ECO:0000259" key="2">
    <source>
        <dbReference type="SMART" id="SM00195"/>
    </source>
</evidence>
<keyword evidence="1" id="KW-1133">Transmembrane helix</keyword>
<feature type="transmembrane region" description="Helical" evidence="1">
    <location>
        <begin position="228"/>
        <end position="252"/>
    </location>
</feature>
<proteinExistence type="predicted"/>
<feature type="transmembrane region" description="Helical" evidence="1">
    <location>
        <begin position="91"/>
        <end position="109"/>
    </location>
</feature>
<evidence type="ECO:0000256" key="1">
    <source>
        <dbReference type="SAM" id="Phobius"/>
    </source>
</evidence>
<dbReference type="InterPro" id="IPR029021">
    <property type="entry name" value="Prot-tyrosine_phosphatase-like"/>
</dbReference>
<gene>
    <name evidence="3" type="ORF">M8A51_19890</name>
</gene>
<dbReference type="SMART" id="SM00195">
    <property type="entry name" value="DSPc"/>
    <property type="match status" value="1"/>
</dbReference>
<dbReference type="PANTHER" id="PTHR47216:SF4">
    <property type="entry name" value="OS01G0859400 PROTEIN"/>
    <property type="match status" value="1"/>
</dbReference>
<sequence>MSALVPALSAPGSWARSAAWLAALAPFFYLSYGLSNHLAAQRADVPSLAFAWEQHLPFLAWTILPYWSLNAFYGLSLFVARSKHEIDAHGCRLLVAQLFAVACFLLWPLQFTFERPASDGWAGWMFAALTSFDQPYNQAPSLHIALMVILWSLYTRVLRGAWRWAFHAWFTLIGVSVLTTYQHHFIDIPAGLWLGWLCVALFPLDLHHRDSGWATLRSRPLTPRRVRLAVRYGAGGVALLVAGIALVGHAAALDAVPASAVLGLAGIVLCWSAGSALLICSLYLCGDPWRFQKSESGRMSMAARWLLGPYLAAAWLNSRWWTRRDAPRAEVAPGVWLSRLPRARELAAEPHTGIVDLCAELPLPLALLRPSLRVPVLDLTAPTAQQLREAVQGIERLRAQGPVWVCCALGYARSASAVAAWLLATGRAKDKCQAHALLHAARPRVRLGPDHWDAIVEAAETVCLPAERAA</sequence>
<dbReference type="Gene3D" id="3.90.190.10">
    <property type="entry name" value="Protein tyrosine phosphatase superfamily"/>
    <property type="match status" value="1"/>
</dbReference>
<keyword evidence="1" id="KW-0812">Transmembrane</keyword>
<dbReference type="PANTHER" id="PTHR47216">
    <property type="match status" value="1"/>
</dbReference>
<keyword evidence="1" id="KW-0472">Membrane</keyword>
<feature type="transmembrane region" description="Helical" evidence="1">
    <location>
        <begin position="164"/>
        <end position="182"/>
    </location>
</feature>
<dbReference type="Pfam" id="PF22785">
    <property type="entry name" value="Tc-R-P"/>
    <property type="match status" value="1"/>
</dbReference>
<protein>
    <submittedName>
        <fullName evidence="3">Phosphatase PAP2/dual specificity phosphatase family protein</fullName>
    </submittedName>
</protein>
<feature type="transmembrane region" description="Helical" evidence="1">
    <location>
        <begin position="188"/>
        <end position="207"/>
    </location>
</feature>
<dbReference type="CDD" id="cd03386">
    <property type="entry name" value="PAP2_Aur1_like"/>
    <property type="match status" value="1"/>
</dbReference>
<feature type="transmembrane region" description="Helical" evidence="1">
    <location>
        <begin position="139"/>
        <end position="157"/>
    </location>
</feature>
<accession>A0ABT0YUN3</accession>
<dbReference type="Proteomes" id="UP001165541">
    <property type="component" value="Unassembled WGS sequence"/>
</dbReference>
<organism evidence="3 4">
    <name type="scientific">Caldimonas mangrovi</name>
    <dbReference type="NCBI Taxonomy" id="2944811"/>
    <lineage>
        <taxon>Bacteria</taxon>
        <taxon>Pseudomonadati</taxon>
        <taxon>Pseudomonadota</taxon>
        <taxon>Betaproteobacteria</taxon>
        <taxon>Burkholderiales</taxon>
        <taxon>Sphaerotilaceae</taxon>
        <taxon>Caldimonas</taxon>
    </lineage>
</organism>
<feature type="transmembrane region" description="Helical" evidence="1">
    <location>
        <begin position="258"/>
        <end position="284"/>
    </location>
</feature>